<gene>
    <name evidence="1" type="ORF">OGAPHI_003333</name>
</gene>
<sequence length="102" mass="11084">MEISNGIPEYGFDPTPGYRLWNSVDGNVDLAISRVPNVGNSSKSTAKSSNVSVWNVMDFSLSSTGSSRFLGIRSFLSQLIVIRPGIEVRNVSGLSLMEFLLV</sequence>
<dbReference type="Proteomes" id="UP000769157">
    <property type="component" value="Unassembled WGS sequence"/>
</dbReference>
<dbReference type="RefSeq" id="XP_046061840.1">
    <property type="nucleotide sequence ID" value="XM_046204300.1"/>
</dbReference>
<proteinExistence type="predicted"/>
<reference evidence="1" key="2">
    <citation type="submission" date="2021-01" db="EMBL/GenBank/DDBJ databases">
        <authorList>
            <person name="Schikora-Tamarit M.A."/>
        </authorList>
    </citation>
    <scope>NUCLEOTIDE SEQUENCE</scope>
    <source>
        <strain evidence="1">CBS6075</strain>
    </source>
</reference>
<dbReference type="GeneID" id="70235300"/>
<keyword evidence="2" id="KW-1185">Reference proteome</keyword>
<comment type="caution">
    <text evidence="1">The sequence shown here is derived from an EMBL/GenBank/DDBJ whole genome shotgun (WGS) entry which is preliminary data.</text>
</comment>
<name>A0A9P8P903_9ASCO</name>
<protein>
    <submittedName>
        <fullName evidence="1">Uncharacterized protein</fullName>
    </submittedName>
</protein>
<dbReference type="EMBL" id="JAEUBE010000199">
    <property type="protein sequence ID" value="KAH3666884.1"/>
    <property type="molecule type" value="Genomic_DNA"/>
</dbReference>
<accession>A0A9P8P903</accession>
<evidence type="ECO:0000313" key="2">
    <source>
        <dbReference type="Proteomes" id="UP000769157"/>
    </source>
</evidence>
<organism evidence="1 2">
    <name type="scientific">Ogataea philodendri</name>
    <dbReference type="NCBI Taxonomy" id="1378263"/>
    <lineage>
        <taxon>Eukaryota</taxon>
        <taxon>Fungi</taxon>
        <taxon>Dikarya</taxon>
        <taxon>Ascomycota</taxon>
        <taxon>Saccharomycotina</taxon>
        <taxon>Pichiomycetes</taxon>
        <taxon>Pichiales</taxon>
        <taxon>Pichiaceae</taxon>
        <taxon>Ogataea</taxon>
    </lineage>
</organism>
<evidence type="ECO:0000313" key="1">
    <source>
        <dbReference type="EMBL" id="KAH3666884.1"/>
    </source>
</evidence>
<reference evidence="1" key="1">
    <citation type="journal article" date="2021" name="Open Biol.">
        <title>Shared evolutionary footprints suggest mitochondrial oxidative damage underlies multiple complex I losses in fungi.</title>
        <authorList>
            <person name="Schikora-Tamarit M.A."/>
            <person name="Marcet-Houben M."/>
            <person name="Nosek J."/>
            <person name="Gabaldon T."/>
        </authorList>
    </citation>
    <scope>NUCLEOTIDE SEQUENCE</scope>
    <source>
        <strain evidence="1">CBS6075</strain>
    </source>
</reference>
<dbReference type="AlphaFoldDB" id="A0A9P8P903"/>